<reference evidence="7" key="1">
    <citation type="submission" date="2020-10" db="EMBL/GenBank/DDBJ databases">
        <authorList>
            <person name="Gilroy R."/>
        </authorList>
    </citation>
    <scope>NUCLEOTIDE SEQUENCE</scope>
    <source>
        <strain evidence="7">ChiHjej9B8-7071</strain>
    </source>
</reference>
<comment type="subcellular location">
    <subcellularLocation>
        <location evidence="1">Membrane</location>
        <topology evidence="1">Multi-pass membrane protein</topology>
    </subcellularLocation>
</comment>
<evidence type="ECO:0000313" key="8">
    <source>
        <dbReference type="Proteomes" id="UP000824258"/>
    </source>
</evidence>
<dbReference type="PANTHER" id="PTHR43021:SF2">
    <property type="entry name" value="CATION_H+ EXCHANGER DOMAIN-CONTAINING PROTEIN"/>
    <property type="match status" value="1"/>
</dbReference>
<dbReference type="AlphaFoldDB" id="A0A9D1A8U8"/>
<feature type="non-terminal residue" evidence="7">
    <location>
        <position position="376"/>
    </location>
</feature>
<feature type="transmembrane region" description="Helical" evidence="5">
    <location>
        <begin position="59"/>
        <end position="79"/>
    </location>
</feature>
<dbReference type="InterPro" id="IPR006153">
    <property type="entry name" value="Cation/H_exchanger_TM"/>
</dbReference>
<dbReference type="PANTHER" id="PTHR43021">
    <property type="entry name" value="NA(+)/H(+) ANTIPORTER-RELATED"/>
    <property type="match status" value="1"/>
</dbReference>
<evidence type="ECO:0000259" key="6">
    <source>
        <dbReference type="Pfam" id="PF00999"/>
    </source>
</evidence>
<dbReference type="InterPro" id="IPR038770">
    <property type="entry name" value="Na+/solute_symporter_sf"/>
</dbReference>
<dbReference type="EMBL" id="DVGD01000275">
    <property type="protein sequence ID" value="HIR10387.1"/>
    <property type="molecule type" value="Genomic_DNA"/>
</dbReference>
<keyword evidence="2 5" id="KW-0812">Transmembrane</keyword>
<dbReference type="Pfam" id="PF00999">
    <property type="entry name" value="Na_H_Exchanger"/>
    <property type="match status" value="1"/>
</dbReference>
<name>A0A9D1A8U8_9FIRM</name>
<accession>A0A9D1A8U8</accession>
<feature type="domain" description="Cation/H+ exchanger transmembrane" evidence="6">
    <location>
        <begin position="9"/>
        <end position="372"/>
    </location>
</feature>
<dbReference type="GO" id="GO:1902600">
    <property type="term" value="P:proton transmembrane transport"/>
    <property type="evidence" value="ECO:0007669"/>
    <property type="project" value="InterPro"/>
</dbReference>
<feature type="transmembrane region" description="Helical" evidence="5">
    <location>
        <begin position="292"/>
        <end position="325"/>
    </location>
</feature>
<keyword evidence="3 5" id="KW-1133">Transmembrane helix</keyword>
<feature type="transmembrane region" description="Helical" evidence="5">
    <location>
        <begin position="160"/>
        <end position="182"/>
    </location>
</feature>
<dbReference type="GO" id="GO:0015297">
    <property type="term" value="F:antiporter activity"/>
    <property type="evidence" value="ECO:0007669"/>
    <property type="project" value="InterPro"/>
</dbReference>
<comment type="caution">
    <text evidence="7">The sequence shown here is derived from an EMBL/GenBank/DDBJ whole genome shotgun (WGS) entry which is preliminary data.</text>
</comment>
<feature type="transmembrane region" description="Helical" evidence="5">
    <location>
        <begin position="99"/>
        <end position="119"/>
    </location>
</feature>
<feature type="transmembrane region" description="Helical" evidence="5">
    <location>
        <begin position="126"/>
        <end position="148"/>
    </location>
</feature>
<organism evidence="7 8">
    <name type="scientific">Candidatus Avoscillospira stercoripullorum</name>
    <dbReference type="NCBI Taxonomy" id="2840709"/>
    <lineage>
        <taxon>Bacteria</taxon>
        <taxon>Bacillati</taxon>
        <taxon>Bacillota</taxon>
        <taxon>Clostridia</taxon>
        <taxon>Eubacteriales</taxon>
        <taxon>Oscillospiraceae</taxon>
        <taxon>Oscillospiraceae incertae sedis</taxon>
        <taxon>Candidatus Avoscillospira</taxon>
    </lineage>
</organism>
<proteinExistence type="predicted"/>
<reference evidence="7" key="2">
    <citation type="journal article" date="2021" name="PeerJ">
        <title>Extensive microbial diversity within the chicken gut microbiome revealed by metagenomics and culture.</title>
        <authorList>
            <person name="Gilroy R."/>
            <person name="Ravi A."/>
            <person name="Getino M."/>
            <person name="Pursley I."/>
            <person name="Horton D.L."/>
            <person name="Alikhan N.F."/>
            <person name="Baker D."/>
            <person name="Gharbi K."/>
            <person name="Hall N."/>
            <person name="Watson M."/>
            <person name="Adriaenssens E.M."/>
            <person name="Foster-Nyarko E."/>
            <person name="Jarju S."/>
            <person name="Secka A."/>
            <person name="Antonio M."/>
            <person name="Oren A."/>
            <person name="Chaudhuri R.R."/>
            <person name="La Ragione R."/>
            <person name="Hildebrand F."/>
            <person name="Pallen M.J."/>
        </authorList>
    </citation>
    <scope>NUCLEOTIDE SEQUENCE</scope>
    <source>
        <strain evidence="7">ChiHjej9B8-7071</strain>
    </source>
</reference>
<dbReference type="Gene3D" id="1.20.1530.20">
    <property type="match status" value="1"/>
</dbReference>
<evidence type="ECO:0000256" key="5">
    <source>
        <dbReference type="SAM" id="Phobius"/>
    </source>
</evidence>
<evidence type="ECO:0000256" key="4">
    <source>
        <dbReference type="ARBA" id="ARBA00023136"/>
    </source>
</evidence>
<protein>
    <submittedName>
        <fullName evidence="7">Cation:proton antiporter</fullName>
    </submittedName>
</protein>
<evidence type="ECO:0000256" key="1">
    <source>
        <dbReference type="ARBA" id="ARBA00004141"/>
    </source>
</evidence>
<evidence type="ECO:0000256" key="2">
    <source>
        <dbReference type="ARBA" id="ARBA00022692"/>
    </source>
</evidence>
<gene>
    <name evidence="7" type="ORF">IAA70_08275</name>
</gene>
<keyword evidence="4 5" id="KW-0472">Membrane</keyword>
<feature type="transmembrane region" description="Helical" evidence="5">
    <location>
        <begin position="194"/>
        <end position="218"/>
    </location>
</feature>
<feature type="transmembrane region" description="Helical" evidence="5">
    <location>
        <begin position="28"/>
        <end position="47"/>
    </location>
</feature>
<dbReference type="Proteomes" id="UP000824258">
    <property type="component" value="Unassembled WGS sequence"/>
</dbReference>
<feature type="transmembrane region" description="Helical" evidence="5">
    <location>
        <begin position="255"/>
        <end position="280"/>
    </location>
</feature>
<feature type="transmembrane region" description="Helical" evidence="5">
    <location>
        <begin position="230"/>
        <end position="248"/>
    </location>
</feature>
<evidence type="ECO:0000256" key="3">
    <source>
        <dbReference type="ARBA" id="ARBA00022989"/>
    </source>
</evidence>
<sequence>MSTLLSVSIAMLAGLLMTRIGKKLSLPAVTAYLVAGVLIGPYCLGALHIDGVGFTSSEAVSRLSLVSEVALGFIAFSIGNEFRLKDLKATGRQTAVIGVVQALGATILVDLALLALHLIMPDKISAAQAITLGAIATATAPAATLMVVRQYKAKGPLTDLLLPIVALDDAVGLVVFAVSFGIARTLNSGIVDLVSILVNPVVEIVASLALGSILGWVLTQLEKLFNSNTNRLNLTIAFVFLTASLAMLEFKIGPVTVGFSSLLVCMMLGTVFCNLCPLSFDLMEKSDKWTSPLFALFFVISGAELELGVFADLAIVGIGVVFILFRSLGKYLGAYVSATWMGCGEKIRKYLGITLLPQAGVALGMCITAEQLGEEG</sequence>
<evidence type="ECO:0000313" key="7">
    <source>
        <dbReference type="EMBL" id="HIR10387.1"/>
    </source>
</evidence>
<dbReference type="GO" id="GO:0016020">
    <property type="term" value="C:membrane"/>
    <property type="evidence" value="ECO:0007669"/>
    <property type="project" value="UniProtKB-SubCell"/>
</dbReference>